<comment type="caution">
    <text evidence="2">The sequence shown here is derived from an EMBL/GenBank/DDBJ whole genome shotgun (WGS) entry which is preliminary data.</text>
</comment>
<evidence type="ECO:0000256" key="1">
    <source>
        <dbReference type="SAM" id="Phobius"/>
    </source>
</evidence>
<keyword evidence="1" id="KW-0472">Membrane</keyword>
<dbReference type="InterPro" id="IPR002347">
    <property type="entry name" value="SDR_fam"/>
</dbReference>
<reference evidence="2 3" key="1">
    <citation type="submission" date="2024-11" db="EMBL/GenBank/DDBJ databases">
        <title>Chromosome-level genome assembly of the freshwater bivalve Anodonta woodiana.</title>
        <authorList>
            <person name="Chen X."/>
        </authorList>
    </citation>
    <scope>NUCLEOTIDE SEQUENCE [LARGE SCALE GENOMIC DNA]</scope>
    <source>
        <strain evidence="2">MN2024</strain>
        <tissue evidence="2">Gills</tissue>
    </source>
</reference>
<dbReference type="PANTHER" id="PTHR43313">
    <property type="entry name" value="SHORT-CHAIN DEHYDROGENASE/REDUCTASE FAMILY 9C"/>
    <property type="match status" value="1"/>
</dbReference>
<dbReference type="SUPFAM" id="SSF51735">
    <property type="entry name" value="NAD(P)-binding Rossmann-fold domains"/>
    <property type="match status" value="1"/>
</dbReference>
<dbReference type="InterPro" id="IPR036291">
    <property type="entry name" value="NAD(P)-bd_dom_sf"/>
</dbReference>
<gene>
    <name evidence="2" type="ORF">ACJMK2_037516</name>
</gene>
<proteinExistence type="predicted"/>
<dbReference type="AlphaFoldDB" id="A0ABD3WP56"/>
<organism evidence="2 3">
    <name type="scientific">Sinanodonta woodiana</name>
    <name type="common">Chinese pond mussel</name>
    <name type="synonym">Anodonta woodiana</name>
    <dbReference type="NCBI Taxonomy" id="1069815"/>
    <lineage>
        <taxon>Eukaryota</taxon>
        <taxon>Metazoa</taxon>
        <taxon>Spiralia</taxon>
        <taxon>Lophotrochozoa</taxon>
        <taxon>Mollusca</taxon>
        <taxon>Bivalvia</taxon>
        <taxon>Autobranchia</taxon>
        <taxon>Heteroconchia</taxon>
        <taxon>Palaeoheterodonta</taxon>
        <taxon>Unionida</taxon>
        <taxon>Unionoidea</taxon>
        <taxon>Unionidae</taxon>
        <taxon>Unioninae</taxon>
        <taxon>Sinanodonta</taxon>
    </lineage>
</organism>
<evidence type="ECO:0000313" key="2">
    <source>
        <dbReference type="EMBL" id="KAL3874507.1"/>
    </source>
</evidence>
<feature type="transmembrane region" description="Helical" evidence="1">
    <location>
        <begin position="6"/>
        <end position="36"/>
    </location>
</feature>
<dbReference type="Gene3D" id="3.40.50.720">
    <property type="entry name" value="NAD(P)-binding Rossmann-like Domain"/>
    <property type="match status" value="1"/>
</dbReference>
<dbReference type="Pfam" id="PF00106">
    <property type="entry name" value="adh_short"/>
    <property type="match status" value="1"/>
</dbReference>
<dbReference type="PRINTS" id="PR00081">
    <property type="entry name" value="GDHRDH"/>
</dbReference>
<dbReference type="Proteomes" id="UP001634394">
    <property type="component" value="Unassembled WGS sequence"/>
</dbReference>
<dbReference type="PANTHER" id="PTHR43313:SF50">
    <property type="entry name" value="GH26015P"/>
    <property type="match status" value="1"/>
</dbReference>
<evidence type="ECO:0000313" key="3">
    <source>
        <dbReference type="Proteomes" id="UP001634394"/>
    </source>
</evidence>
<sequence length="337" mass="37682">MSPFEILFLVSLCGVPYSLYISSIWLYLLTLFFLYICLELTKRQRKEEIKINGRGVVISGCDTGFGHDLAKRLDVLGFTVFAGCLHPKGDGAKLLSKNTSKRVHIVSMDVGKDDSIAEALDYVKTKLPKKGIWGIVSNAGFNVMGDVEWLTIGLIHKVMNVNFYGMIRLTKAFLPFVRKSRGRVVIVSSVKGCYPCPGDSAYHVTKFALETVADSLRLEMIKFDVKVSVIEPGDFSTATACQNEIHFKRYKEEAEEMWREASESVRTTYGKRYLEAMIEKQSASLNSYPTTEPVIDALEDALINTTPRTRYLVGGTNKMFDINAIAAISPLSAWVRV</sequence>
<protein>
    <submittedName>
        <fullName evidence="2">Uncharacterized protein</fullName>
    </submittedName>
</protein>
<keyword evidence="1" id="KW-0812">Transmembrane</keyword>
<dbReference type="EMBL" id="JBJQND010000006">
    <property type="protein sequence ID" value="KAL3874507.1"/>
    <property type="molecule type" value="Genomic_DNA"/>
</dbReference>
<keyword evidence="3" id="KW-1185">Reference proteome</keyword>
<name>A0ABD3WP56_SINWO</name>
<accession>A0ABD3WP56</accession>
<keyword evidence="1" id="KW-1133">Transmembrane helix</keyword>